<accession>A0ACC7NUK6</accession>
<gene>
    <name evidence="1" type="ORF">ACI1P1_09045</name>
</gene>
<name>A0ACC7NUK6_9BACL</name>
<dbReference type="Proteomes" id="UP001631969">
    <property type="component" value="Unassembled WGS sequence"/>
</dbReference>
<proteinExistence type="predicted"/>
<keyword evidence="2" id="KW-1185">Reference proteome</keyword>
<comment type="caution">
    <text evidence="1">The sequence shown here is derived from an EMBL/GenBank/DDBJ whole genome shotgun (WGS) entry which is preliminary data.</text>
</comment>
<sequence>MRKYVEISKIIFKAQLVWRFDIAFHMLFTITKILFAYILWGAIFGEKNEVAGFTYNTMLSYYIISSFLSQLDMSNGVSGEISARIRDGSFSKYMVIPSQVLGNFIARTAGAAAFYMLFNLAAALVWTVIFRIRLVLTADPAVIVPAVIMLVLGLLFMIQLNFLLGILTFKFQDIGLFLMIKGMMVAFITGTMMPLSLLPPGIQEGMRLFPFYYVTYLPSMLLVGRNHEEIAAGLISLSVWVLLFIPINRMAYNRLRIRYDGVGI</sequence>
<evidence type="ECO:0000313" key="2">
    <source>
        <dbReference type="Proteomes" id="UP001631969"/>
    </source>
</evidence>
<dbReference type="EMBL" id="JBJURJ010000005">
    <property type="protein sequence ID" value="MFM9328431.1"/>
    <property type="molecule type" value="Genomic_DNA"/>
</dbReference>
<organism evidence="1 2">
    <name type="scientific">Paenibacillus mesotrionivorans</name>
    <dbReference type="NCBI Taxonomy" id="3160968"/>
    <lineage>
        <taxon>Bacteria</taxon>
        <taxon>Bacillati</taxon>
        <taxon>Bacillota</taxon>
        <taxon>Bacilli</taxon>
        <taxon>Bacillales</taxon>
        <taxon>Paenibacillaceae</taxon>
        <taxon>Paenibacillus</taxon>
    </lineage>
</organism>
<protein>
    <submittedName>
        <fullName evidence="1">ABC transporter permease</fullName>
    </submittedName>
</protein>
<evidence type="ECO:0000313" key="1">
    <source>
        <dbReference type="EMBL" id="MFM9328431.1"/>
    </source>
</evidence>
<reference evidence="1" key="1">
    <citation type="submission" date="2024-12" db="EMBL/GenBank/DDBJ databases">
        <authorList>
            <person name="Wu N."/>
        </authorList>
    </citation>
    <scope>NUCLEOTIDE SEQUENCE</scope>
    <source>
        <strain evidence="1">P15</strain>
    </source>
</reference>